<protein>
    <submittedName>
        <fullName evidence="2">Uncharacterized protein</fullName>
    </submittedName>
</protein>
<feature type="transmembrane region" description="Helical" evidence="1">
    <location>
        <begin position="139"/>
        <end position="160"/>
    </location>
</feature>
<dbReference type="EMBL" id="LKLU01000134">
    <property type="protein sequence ID" value="KSU18117.1"/>
    <property type="molecule type" value="Genomic_DNA"/>
</dbReference>
<feature type="transmembrane region" description="Helical" evidence="1">
    <location>
        <begin position="7"/>
        <end position="28"/>
    </location>
</feature>
<keyword evidence="1" id="KW-1133">Transmembrane helix</keyword>
<keyword evidence="1" id="KW-0472">Membrane</keyword>
<comment type="caution">
    <text evidence="2">The sequence shown here is derived from an EMBL/GenBank/DDBJ whole genome shotgun (WGS) entry which is preliminary data.</text>
</comment>
<evidence type="ECO:0000256" key="1">
    <source>
        <dbReference type="SAM" id="Phobius"/>
    </source>
</evidence>
<feature type="transmembrane region" description="Helical" evidence="1">
    <location>
        <begin position="115"/>
        <end position="133"/>
    </location>
</feature>
<feature type="transmembrane region" description="Helical" evidence="1">
    <location>
        <begin position="53"/>
        <end position="73"/>
    </location>
</feature>
<reference evidence="3" key="1">
    <citation type="submission" date="2015-10" db="EMBL/GenBank/DDBJ databases">
        <title>Draft Genome Sequences of 11 Lactococcus lactis subspecies cremoris strains.</title>
        <authorList>
            <person name="Wels M."/>
            <person name="Backus L."/>
            <person name="Boekhorst J."/>
            <person name="Dijkstra A."/>
            <person name="Beerthuizen M."/>
            <person name="Kelly W."/>
            <person name="Siezen R."/>
            <person name="Bachmann H."/>
            <person name="Van Hijum S."/>
        </authorList>
    </citation>
    <scope>NUCLEOTIDE SEQUENCE [LARGE SCALE GENOMIC DNA]</scope>
    <source>
        <strain evidence="3">M20</strain>
    </source>
</reference>
<name>A0A0V8DXE5_LACLL</name>
<proteinExistence type="predicted"/>
<dbReference type="Proteomes" id="UP000053719">
    <property type="component" value="Unassembled WGS sequence"/>
</dbReference>
<accession>A0A0V8DXE5</accession>
<evidence type="ECO:0000313" key="2">
    <source>
        <dbReference type="EMBL" id="KSU18117.1"/>
    </source>
</evidence>
<keyword evidence="1" id="KW-0812">Transmembrane</keyword>
<dbReference type="AlphaFoldDB" id="A0A0V8DXE5"/>
<dbReference type="PATRIC" id="fig|1360.114.peg.1397"/>
<evidence type="ECO:0000313" key="3">
    <source>
        <dbReference type="Proteomes" id="UP000053719"/>
    </source>
</evidence>
<organism evidence="2 3">
    <name type="scientific">Lactococcus lactis subsp. lactis</name>
    <name type="common">Streptococcus lactis</name>
    <dbReference type="NCBI Taxonomy" id="1360"/>
    <lineage>
        <taxon>Bacteria</taxon>
        <taxon>Bacillati</taxon>
        <taxon>Bacillota</taxon>
        <taxon>Bacilli</taxon>
        <taxon>Lactobacillales</taxon>
        <taxon>Streptococcaceae</taxon>
        <taxon>Lactococcus</taxon>
    </lineage>
</organism>
<gene>
    <name evidence="2" type="ORF">M20_2430</name>
</gene>
<sequence>MRTIQKIVFYMSSFMPLYLLLIVQNFHFGDKKSWFSLSVIRKQFDFSNKPVSIFWWFLIILILISLFGCFIFFKVYTSKEGNLADISDAEFVREDTMGYIVTYIVPLLSMNINSARSLVINLLLFIIIGTFYVKNDQIFMNPIYNLFGYNIFSAESGIYITKISKQKLKLLAKNNEKVRRTNILGDIYVLKQNKER</sequence>
<dbReference type="RefSeq" id="WP_058212224.1">
    <property type="nucleotide sequence ID" value="NZ_LKLU01000134.1"/>
</dbReference>